<reference evidence="1 2" key="1">
    <citation type="submission" date="2014-07" db="EMBL/GenBank/DDBJ databases">
        <title>Genome of Chryseobacterium formosense LMG 24722.</title>
        <authorList>
            <person name="Pipes S.E."/>
            <person name="Stropko S.J."/>
            <person name="Newman J.D."/>
        </authorList>
    </citation>
    <scope>NUCLEOTIDE SEQUENCE [LARGE SCALE GENOMIC DNA]</scope>
    <source>
        <strain evidence="1 2">LMG 24722</strain>
    </source>
</reference>
<proteinExistence type="predicted"/>
<sequence length="302" mass="35749">MIRRLQYHEIDFEKYTLCLENSAQRKYSATKTFLDITSDKKWELIVYNDYEAVMPVPYVYKSGVKIVHNPMLCQQLGIFSKEDQVEINEVFLKFLEKNYLIRIYAFNEFNQFKTSLKSKKNFLILPEKYETVYAKYSPKRKRKLRLDEEVVNNSETKDINFEQAESFIKENFLGASKEEDIDSFMMIFKKMAEAGCLTFSAFYLNKRIINVIVTYFDKHTVALLGTFNDKDFVKISGASVLIDSCLKQNIESKIFDFEGSEIPNVEEFFRGFRPELRPYHLIEYSKKDIIKKLLSLKFIMKL</sequence>
<dbReference type="Proteomes" id="UP000028713">
    <property type="component" value="Unassembled WGS sequence"/>
</dbReference>
<accession>A0A085Z9W6</accession>
<dbReference type="eggNOG" id="ENOG502ZBS5">
    <property type="taxonomic scope" value="Bacteria"/>
</dbReference>
<dbReference type="InterPro" id="IPR016181">
    <property type="entry name" value="Acyl_CoA_acyltransferase"/>
</dbReference>
<dbReference type="EMBL" id="JPRP01000001">
    <property type="protein sequence ID" value="KFF01230.1"/>
    <property type="molecule type" value="Genomic_DNA"/>
</dbReference>
<dbReference type="STRING" id="236814.IX39_11635"/>
<evidence type="ECO:0008006" key="3">
    <source>
        <dbReference type="Google" id="ProtNLM"/>
    </source>
</evidence>
<dbReference type="AlphaFoldDB" id="A0A085Z9W6"/>
<dbReference type="SUPFAM" id="SSF55729">
    <property type="entry name" value="Acyl-CoA N-acyltransferases (Nat)"/>
    <property type="match status" value="1"/>
</dbReference>
<protein>
    <recommendedName>
        <fullName evidence="3">BioF2-like acetyltransferase domain-containing protein</fullName>
    </recommendedName>
</protein>
<name>A0A085Z9W6_9FLAO</name>
<comment type="caution">
    <text evidence="1">The sequence shown here is derived from an EMBL/GenBank/DDBJ whole genome shotgun (WGS) entry which is preliminary data.</text>
</comment>
<gene>
    <name evidence="1" type="ORF">IX39_11635</name>
</gene>
<organism evidence="1 2">
    <name type="scientific">Chryseobacterium formosense</name>
    <dbReference type="NCBI Taxonomy" id="236814"/>
    <lineage>
        <taxon>Bacteria</taxon>
        <taxon>Pseudomonadati</taxon>
        <taxon>Bacteroidota</taxon>
        <taxon>Flavobacteriia</taxon>
        <taxon>Flavobacteriales</taxon>
        <taxon>Weeksellaceae</taxon>
        <taxon>Chryseobacterium group</taxon>
        <taxon>Chryseobacterium</taxon>
    </lineage>
</organism>
<dbReference type="RefSeq" id="WP_051882779.1">
    <property type="nucleotide sequence ID" value="NZ_FPAP01000001.1"/>
</dbReference>
<keyword evidence="2" id="KW-1185">Reference proteome</keyword>
<evidence type="ECO:0000313" key="2">
    <source>
        <dbReference type="Proteomes" id="UP000028713"/>
    </source>
</evidence>
<evidence type="ECO:0000313" key="1">
    <source>
        <dbReference type="EMBL" id="KFF01230.1"/>
    </source>
</evidence>
<dbReference type="OrthoDB" id="1113003at2"/>